<dbReference type="GO" id="GO:0003677">
    <property type="term" value="F:DNA binding"/>
    <property type="evidence" value="ECO:0007669"/>
    <property type="project" value="UniProtKB-KW"/>
</dbReference>
<proteinExistence type="inferred from homology"/>
<dbReference type="EMBL" id="JADOUA010000001">
    <property type="protein sequence ID" value="MBG6089387.1"/>
    <property type="molecule type" value="Genomic_DNA"/>
</dbReference>
<gene>
    <name evidence="7" type="ORF">IW256_003500</name>
</gene>
<dbReference type="Proteomes" id="UP000614047">
    <property type="component" value="Unassembled WGS sequence"/>
</dbReference>
<dbReference type="RefSeq" id="WP_197012001.1">
    <property type="nucleotide sequence ID" value="NZ_JADOUA010000001.1"/>
</dbReference>
<evidence type="ECO:0000259" key="6">
    <source>
        <dbReference type="PROSITE" id="PS50949"/>
    </source>
</evidence>
<evidence type="ECO:0000256" key="2">
    <source>
        <dbReference type="ARBA" id="ARBA00022898"/>
    </source>
</evidence>
<dbReference type="InterPro" id="IPR036388">
    <property type="entry name" value="WH-like_DNA-bd_sf"/>
</dbReference>
<dbReference type="PANTHER" id="PTHR46577">
    <property type="entry name" value="HTH-TYPE TRANSCRIPTIONAL REGULATORY PROTEIN GABR"/>
    <property type="match status" value="1"/>
</dbReference>
<keyword evidence="4 7" id="KW-0238">DNA-binding</keyword>
<dbReference type="Pfam" id="PF00155">
    <property type="entry name" value="Aminotran_1_2"/>
    <property type="match status" value="1"/>
</dbReference>
<dbReference type="InterPro" id="IPR036390">
    <property type="entry name" value="WH_DNA-bd_sf"/>
</dbReference>
<keyword evidence="3" id="KW-0805">Transcription regulation</keyword>
<evidence type="ECO:0000313" key="7">
    <source>
        <dbReference type="EMBL" id="MBG6089387.1"/>
    </source>
</evidence>
<dbReference type="InterPro" id="IPR004839">
    <property type="entry name" value="Aminotransferase_I/II_large"/>
</dbReference>
<dbReference type="InterPro" id="IPR051446">
    <property type="entry name" value="HTH_trans_reg/aminotransferase"/>
</dbReference>
<keyword evidence="2" id="KW-0663">Pyridoxal phosphate</keyword>
<keyword evidence="5" id="KW-0804">Transcription</keyword>
<dbReference type="Pfam" id="PF00392">
    <property type="entry name" value="GntR"/>
    <property type="match status" value="1"/>
</dbReference>
<comment type="similarity">
    <text evidence="1">In the C-terminal section; belongs to the class-I pyridoxal-phosphate-dependent aminotransferase family.</text>
</comment>
<dbReference type="InterPro" id="IPR000524">
    <property type="entry name" value="Tscrpt_reg_HTH_GntR"/>
</dbReference>
<evidence type="ECO:0000256" key="3">
    <source>
        <dbReference type="ARBA" id="ARBA00023015"/>
    </source>
</evidence>
<dbReference type="GO" id="GO:0030170">
    <property type="term" value="F:pyridoxal phosphate binding"/>
    <property type="evidence" value="ECO:0007669"/>
    <property type="project" value="InterPro"/>
</dbReference>
<dbReference type="InterPro" id="IPR015424">
    <property type="entry name" value="PyrdxlP-dep_Trfase"/>
</dbReference>
<dbReference type="Gene3D" id="3.40.640.10">
    <property type="entry name" value="Type I PLP-dependent aspartate aminotransferase-like (Major domain)"/>
    <property type="match status" value="1"/>
</dbReference>
<evidence type="ECO:0000313" key="8">
    <source>
        <dbReference type="Proteomes" id="UP000614047"/>
    </source>
</evidence>
<dbReference type="Gene3D" id="1.10.10.10">
    <property type="entry name" value="Winged helix-like DNA-binding domain superfamily/Winged helix DNA-binding domain"/>
    <property type="match status" value="1"/>
</dbReference>
<dbReference type="InterPro" id="IPR015421">
    <property type="entry name" value="PyrdxlP-dep_Trfase_major"/>
</dbReference>
<evidence type="ECO:0000256" key="5">
    <source>
        <dbReference type="ARBA" id="ARBA00023163"/>
    </source>
</evidence>
<dbReference type="Gene3D" id="3.90.1150.10">
    <property type="entry name" value="Aspartate Aminotransferase, domain 1"/>
    <property type="match status" value="1"/>
</dbReference>
<feature type="domain" description="HTH gntR-type" evidence="6">
    <location>
        <begin position="1"/>
        <end position="69"/>
    </location>
</feature>
<sequence length="460" mass="46650">MDDYRRLADGVAADIAAGRLRPGDRLPPLRAFARRHGIAGSTAARVYGELNRRGLAVGEVGRGTFVRASAPAAGPALTEPAGAGVDLELNYPVVPGQAGRLAAGLGRLLRPDVLEAALRPVGPAGTPAARAAAAAGLARSGWRPDPARVLFAGNGRQAMAGAVSALVPTGGRLAVEELTYPVIKAIASRLGVTLVPVAMDAHGLRPDALAEAARRRGPLHAVYVQPTLHNPCGTTMPPERRAALAAVLEDLGLTAIEDAVWGFLAEDAPPPLAALAPDRTVLVDGLSKRLSPGLTAGLAAVPPALFDRLSTALRAGSWTPTGYALEAAAGWLADGTVSAIEEAKREDAAARRAIAAAALAGEAPGEGSGEGSGTGTFRAVPRSYFFWWELPAPWRAETFVAAAARRGIAVTPGAAFVAGPGGAPGAVRVGLASPPPDVLARALGVLARIARGGPDDTAIG</sequence>
<protein>
    <submittedName>
        <fullName evidence="7">DNA-binding transcriptional MocR family regulator</fullName>
    </submittedName>
</protein>
<dbReference type="SMART" id="SM00345">
    <property type="entry name" value="HTH_GNTR"/>
    <property type="match status" value="1"/>
</dbReference>
<evidence type="ECO:0000256" key="4">
    <source>
        <dbReference type="ARBA" id="ARBA00023125"/>
    </source>
</evidence>
<dbReference type="InterPro" id="IPR015422">
    <property type="entry name" value="PyrdxlP-dep_Trfase_small"/>
</dbReference>
<dbReference type="AlphaFoldDB" id="A0A931GJN9"/>
<dbReference type="PROSITE" id="PS50949">
    <property type="entry name" value="HTH_GNTR"/>
    <property type="match status" value="1"/>
</dbReference>
<reference evidence="7" key="1">
    <citation type="submission" date="2020-11" db="EMBL/GenBank/DDBJ databases">
        <title>Sequencing the genomes of 1000 actinobacteria strains.</title>
        <authorList>
            <person name="Klenk H.-P."/>
        </authorList>
    </citation>
    <scope>NUCLEOTIDE SEQUENCE</scope>
    <source>
        <strain evidence="7">DSM 43175</strain>
    </source>
</reference>
<dbReference type="CDD" id="cd07377">
    <property type="entry name" value="WHTH_GntR"/>
    <property type="match status" value="1"/>
</dbReference>
<dbReference type="CDD" id="cd00609">
    <property type="entry name" value="AAT_like"/>
    <property type="match status" value="1"/>
</dbReference>
<dbReference type="GO" id="GO:0003700">
    <property type="term" value="F:DNA-binding transcription factor activity"/>
    <property type="evidence" value="ECO:0007669"/>
    <property type="project" value="InterPro"/>
</dbReference>
<keyword evidence="8" id="KW-1185">Reference proteome</keyword>
<organism evidence="7 8">
    <name type="scientific">Actinomadura viridis</name>
    <dbReference type="NCBI Taxonomy" id="58110"/>
    <lineage>
        <taxon>Bacteria</taxon>
        <taxon>Bacillati</taxon>
        <taxon>Actinomycetota</taxon>
        <taxon>Actinomycetes</taxon>
        <taxon>Streptosporangiales</taxon>
        <taxon>Thermomonosporaceae</taxon>
        <taxon>Actinomadura</taxon>
    </lineage>
</organism>
<comment type="caution">
    <text evidence="7">The sequence shown here is derived from an EMBL/GenBank/DDBJ whole genome shotgun (WGS) entry which is preliminary data.</text>
</comment>
<dbReference type="SUPFAM" id="SSF53383">
    <property type="entry name" value="PLP-dependent transferases"/>
    <property type="match status" value="1"/>
</dbReference>
<evidence type="ECO:0000256" key="1">
    <source>
        <dbReference type="ARBA" id="ARBA00005384"/>
    </source>
</evidence>
<dbReference type="SUPFAM" id="SSF46785">
    <property type="entry name" value="Winged helix' DNA-binding domain"/>
    <property type="match status" value="1"/>
</dbReference>
<dbReference type="PANTHER" id="PTHR46577:SF1">
    <property type="entry name" value="HTH-TYPE TRANSCRIPTIONAL REGULATORY PROTEIN GABR"/>
    <property type="match status" value="1"/>
</dbReference>
<name>A0A931GJN9_9ACTN</name>
<accession>A0A931GJN9</accession>